<keyword evidence="2" id="KW-1185">Reference proteome</keyword>
<comment type="caution">
    <text evidence="1">The sequence shown here is derived from an EMBL/GenBank/DDBJ whole genome shotgun (WGS) entry which is preliminary data.</text>
</comment>
<sequence>APRLSETMLLAPPSSVQLRGLSLSEAPHAQLRLRTDAGQLTPRSVSPRWAERPLASTAALRWAAAAIAGSLCGRAHRSHCWHPHRRRSLRGQRVSVLKAAPSKVEPAGPKVLEGGNAEVDDIRVRWLEKLIRGKNMKELKVTCAELGIAGTTKGAMVRNLTDPANRERVMKTLLPGGKAPPQMLPDTLAQVQQQLASFLRFPVGAGSNIGFAATSSLSRAVTPRAELMTEDLVQETGEHVIFDVRQPQAVTAGGKTKARTSLDSLAIGQELSGNVVAVSLQYGIRVDVGAEADALIPVQLKGNEELLRFVSSSCPLGGKVTIRVEELLGSDHQGYEVRRFPIVGILVKPSLPEAASGSRASSASHALFLRKDDESGAIPKLRGEGPLRAPVRILDDRPHLQEEFSDEFTLLKSLPARAPPEEVLSLDSDGTLRLVEVPEEHRSAEAAAPADAASREAWHRFVKSQTQLLSQELRCRERLALDLSQVEAEIAAGLQPSVPSELMGMAIMPC</sequence>
<evidence type="ECO:0000313" key="1">
    <source>
        <dbReference type="EMBL" id="CAE8614121.1"/>
    </source>
</evidence>
<dbReference type="Proteomes" id="UP000654075">
    <property type="component" value="Unassembled WGS sequence"/>
</dbReference>
<gene>
    <name evidence="1" type="ORF">PGLA1383_LOCUS31855</name>
</gene>
<organism evidence="1 2">
    <name type="scientific">Polarella glacialis</name>
    <name type="common">Dinoflagellate</name>
    <dbReference type="NCBI Taxonomy" id="89957"/>
    <lineage>
        <taxon>Eukaryota</taxon>
        <taxon>Sar</taxon>
        <taxon>Alveolata</taxon>
        <taxon>Dinophyceae</taxon>
        <taxon>Suessiales</taxon>
        <taxon>Suessiaceae</taxon>
        <taxon>Polarella</taxon>
    </lineage>
</organism>
<dbReference type="AlphaFoldDB" id="A0A813FUQ9"/>
<dbReference type="EMBL" id="CAJNNV010025367">
    <property type="protein sequence ID" value="CAE8614121.1"/>
    <property type="molecule type" value="Genomic_DNA"/>
</dbReference>
<feature type="non-terminal residue" evidence="1">
    <location>
        <position position="510"/>
    </location>
</feature>
<feature type="non-terminal residue" evidence="1">
    <location>
        <position position="1"/>
    </location>
</feature>
<dbReference type="OrthoDB" id="448291at2759"/>
<reference evidence="1" key="1">
    <citation type="submission" date="2021-02" db="EMBL/GenBank/DDBJ databases">
        <authorList>
            <person name="Dougan E. K."/>
            <person name="Rhodes N."/>
            <person name="Thang M."/>
            <person name="Chan C."/>
        </authorList>
    </citation>
    <scope>NUCLEOTIDE SEQUENCE</scope>
</reference>
<evidence type="ECO:0000313" key="2">
    <source>
        <dbReference type="Proteomes" id="UP000654075"/>
    </source>
</evidence>
<protein>
    <submittedName>
        <fullName evidence="1">Uncharacterized protein</fullName>
    </submittedName>
</protein>
<proteinExistence type="predicted"/>
<accession>A0A813FUQ9</accession>
<name>A0A813FUQ9_POLGL</name>